<organism evidence="2 3">
    <name type="scientific">Trichinella spiralis</name>
    <name type="common">Trichina worm</name>
    <dbReference type="NCBI Taxonomy" id="6334"/>
    <lineage>
        <taxon>Eukaryota</taxon>
        <taxon>Metazoa</taxon>
        <taxon>Ecdysozoa</taxon>
        <taxon>Nematoda</taxon>
        <taxon>Enoplea</taxon>
        <taxon>Dorylaimia</taxon>
        <taxon>Trichinellida</taxon>
        <taxon>Trichinellidae</taxon>
        <taxon>Trichinella</taxon>
    </lineage>
</organism>
<feature type="transmembrane region" description="Helical" evidence="1">
    <location>
        <begin position="121"/>
        <end position="149"/>
    </location>
</feature>
<feature type="transmembrane region" description="Helical" evidence="1">
    <location>
        <begin position="279"/>
        <end position="296"/>
    </location>
</feature>
<gene>
    <name evidence="2" type="ORF">T01_1304</name>
</gene>
<proteinExistence type="predicted"/>
<protein>
    <submittedName>
        <fullName evidence="2">Uncharacterized protein</fullName>
    </submittedName>
</protein>
<dbReference type="OrthoDB" id="5851255at2759"/>
<dbReference type="AlphaFoldDB" id="A0A0V1AYU0"/>
<dbReference type="EMBL" id="JYDH01000156">
    <property type="protein sequence ID" value="KRY29918.1"/>
    <property type="molecule type" value="Genomic_DNA"/>
</dbReference>
<evidence type="ECO:0000313" key="2">
    <source>
        <dbReference type="EMBL" id="KRY29918.1"/>
    </source>
</evidence>
<reference evidence="2 3" key="1">
    <citation type="submission" date="2015-01" db="EMBL/GenBank/DDBJ databases">
        <title>Evolution of Trichinella species and genotypes.</title>
        <authorList>
            <person name="Korhonen P.K."/>
            <person name="Edoardo P."/>
            <person name="Giuseppe L.R."/>
            <person name="Gasser R.B."/>
        </authorList>
    </citation>
    <scope>NUCLEOTIDE SEQUENCE [LARGE SCALE GENOMIC DNA]</scope>
    <source>
        <strain evidence="2">ISS3</strain>
    </source>
</reference>
<keyword evidence="3" id="KW-1185">Reference proteome</keyword>
<feature type="transmembrane region" description="Helical" evidence="1">
    <location>
        <begin position="81"/>
        <end position="101"/>
    </location>
</feature>
<evidence type="ECO:0000256" key="1">
    <source>
        <dbReference type="SAM" id="Phobius"/>
    </source>
</evidence>
<keyword evidence="1" id="KW-0812">Transmembrane</keyword>
<keyword evidence="1" id="KW-1133">Transmembrane helix</keyword>
<keyword evidence="1" id="KW-0472">Membrane</keyword>
<sequence length="297" mass="33639">MIANVKTFIVAAARCDVTVNTNTNTMRIAYKLMKCSVLINIQDLYICEDQITLRNFIEFYIRLVSNYSGQRFAYICLMNRLFWLQLANFGMLAHMNVLRLFANNFFMKQHLHRLTNADCTYFAIISVDIFVTSVMGQPAALTICLVFVIRNVVPLKCYHCQAKSDCSFGVCHQGIACVTATEINESHRACRSRSFSSYLPESLAKQIVYPTTISRHEIIDRYVSKGCLEATVSDKRNLTAGGCVASRWFGSMATVCYCNDRDFCNGTENARAISPRPPLFFLALACVLFTLSMRIFL</sequence>
<accession>A0A0V1AYU0</accession>
<name>A0A0V1AYU0_TRISP</name>
<comment type="caution">
    <text evidence="2">The sequence shown here is derived from an EMBL/GenBank/DDBJ whole genome shotgun (WGS) entry which is preliminary data.</text>
</comment>
<evidence type="ECO:0000313" key="3">
    <source>
        <dbReference type="Proteomes" id="UP000054776"/>
    </source>
</evidence>
<dbReference type="Proteomes" id="UP000054776">
    <property type="component" value="Unassembled WGS sequence"/>
</dbReference>
<dbReference type="InParanoid" id="A0A0V1AYU0"/>